<accession>A0ABU6UJR1</accession>
<gene>
    <name evidence="2" type="ORF">PIB30_061755</name>
</gene>
<organism evidence="2 3">
    <name type="scientific">Stylosanthes scabra</name>
    <dbReference type="NCBI Taxonomy" id="79078"/>
    <lineage>
        <taxon>Eukaryota</taxon>
        <taxon>Viridiplantae</taxon>
        <taxon>Streptophyta</taxon>
        <taxon>Embryophyta</taxon>
        <taxon>Tracheophyta</taxon>
        <taxon>Spermatophyta</taxon>
        <taxon>Magnoliopsida</taxon>
        <taxon>eudicotyledons</taxon>
        <taxon>Gunneridae</taxon>
        <taxon>Pentapetalae</taxon>
        <taxon>rosids</taxon>
        <taxon>fabids</taxon>
        <taxon>Fabales</taxon>
        <taxon>Fabaceae</taxon>
        <taxon>Papilionoideae</taxon>
        <taxon>50 kb inversion clade</taxon>
        <taxon>dalbergioids sensu lato</taxon>
        <taxon>Dalbergieae</taxon>
        <taxon>Pterocarpus clade</taxon>
        <taxon>Stylosanthes</taxon>
    </lineage>
</organism>
<keyword evidence="3" id="KW-1185">Reference proteome</keyword>
<dbReference type="EMBL" id="JASCZI010121393">
    <property type="protein sequence ID" value="MED6161542.1"/>
    <property type="molecule type" value="Genomic_DNA"/>
</dbReference>
<reference evidence="2 3" key="1">
    <citation type="journal article" date="2023" name="Plants (Basel)">
        <title>Bridging the Gap: Combining Genomics and Transcriptomics Approaches to Understand Stylosanthes scabra, an Orphan Legume from the Brazilian Caatinga.</title>
        <authorList>
            <person name="Ferreira-Neto J.R.C."/>
            <person name="da Silva M.D."/>
            <person name="Binneck E."/>
            <person name="de Melo N.F."/>
            <person name="da Silva R.H."/>
            <person name="de Melo A.L.T.M."/>
            <person name="Pandolfi V."/>
            <person name="Bustamante F.O."/>
            <person name="Brasileiro-Vidal A.C."/>
            <person name="Benko-Iseppon A.M."/>
        </authorList>
    </citation>
    <scope>NUCLEOTIDE SEQUENCE [LARGE SCALE GENOMIC DNA]</scope>
    <source>
        <tissue evidence="2">Leaves</tissue>
    </source>
</reference>
<evidence type="ECO:0000256" key="1">
    <source>
        <dbReference type="SAM" id="Phobius"/>
    </source>
</evidence>
<name>A0ABU6UJR1_9FABA</name>
<keyword evidence="1" id="KW-0812">Transmembrane</keyword>
<protein>
    <submittedName>
        <fullName evidence="2">Uncharacterized protein</fullName>
    </submittedName>
</protein>
<evidence type="ECO:0000313" key="2">
    <source>
        <dbReference type="EMBL" id="MED6161542.1"/>
    </source>
</evidence>
<dbReference type="Proteomes" id="UP001341840">
    <property type="component" value="Unassembled WGS sequence"/>
</dbReference>
<comment type="caution">
    <text evidence="2">The sequence shown here is derived from an EMBL/GenBank/DDBJ whole genome shotgun (WGS) entry which is preliminary data.</text>
</comment>
<evidence type="ECO:0000313" key="3">
    <source>
        <dbReference type="Proteomes" id="UP001341840"/>
    </source>
</evidence>
<keyword evidence="1" id="KW-0472">Membrane</keyword>
<feature type="transmembrane region" description="Helical" evidence="1">
    <location>
        <begin position="35"/>
        <end position="57"/>
    </location>
</feature>
<sequence>MVHQAQNQGIRTLPGRVYAQLSVYRVKKALSSHPIPAFLDLPFILSVHAAIYICVIIRKNKGDTRLKVRVQRINVQGKALFDIHSLPTLENCTVLCAKGESDITSRFLLEVVLGWVQQDQRLAHSCPSSEVCCRDPIPRASLQLHCLTQHPALPRVRHIHHSWGGPLHLQLPPLALLHFALD</sequence>
<proteinExistence type="predicted"/>
<keyword evidence="1" id="KW-1133">Transmembrane helix</keyword>